<proteinExistence type="predicted"/>
<feature type="compositionally biased region" description="Polar residues" evidence="1">
    <location>
        <begin position="62"/>
        <end position="72"/>
    </location>
</feature>
<name>A0A2Z7B7N6_9LAMI</name>
<accession>A0A2Z7B7N6</accession>
<feature type="region of interest" description="Disordered" evidence="1">
    <location>
        <begin position="58"/>
        <end position="85"/>
    </location>
</feature>
<protein>
    <submittedName>
        <fullName evidence="2">Uncharacterized protein</fullName>
    </submittedName>
</protein>
<dbReference type="AlphaFoldDB" id="A0A2Z7B7N6"/>
<feature type="region of interest" description="Disordered" evidence="1">
    <location>
        <begin position="104"/>
        <end position="144"/>
    </location>
</feature>
<keyword evidence="3" id="KW-1185">Reference proteome</keyword>
<feature type="compositionally biased region" description="Basic and acidic residues" evidence="1">
    <location>
        <begin position="133"/>
        <end position="144"/>
    </location>
</feature>
<evidence type="ECO:0000313" key="3">
    <source>
        <dbReference type="Proteomes" id="UP000250235"/>
    </source>
</evidence>
<dbReference type="Proteomes" id="UP000250235">
    <property type="component" value="Unassembled WGS sequence"/>
</dbReference>
<organism evidence="2 3">
    <name type="scientific">Dorcoceras hygrometricum</name>
    <dbReference type="NCBI Taxonomy" id="472368"/>
    <lineage>
        <taxon>Eukaryota</taxon>
        <taxon>Viridiplantae</taxon>
        <taxon>Streptophyta</taxon>
        <taxon>Embryophyta</taxon>
        <taxon>Tracheophyta</taxon>
        <taxon>Spermatophyta</taxon>
        <taxon>Magnoliopsida</taxon>
        <taxon>eudicotyledons</taxon>
        <taxon>Gunneridae</taxon>
        <taxon>Pentapetalae</taxon>
        <taxon>asterids</taxon>
        <taxon>lamiids</taxon>
        <taxon>Lamiales</taxon>
        <taxon>Gesneriaceae</taxon>
        <taxon>Didymocarpoideae</taxon>
        <taxon>Trichosporeae</taxon>
        <taxon>Loxocarpinae</taxon>
        <taxon>Dorcoceras</taxon>
    </lineage>
</organism>
<dbReference type="EMBL" id="KV010348">
    <property type="protein sequence ID" value="KZV27710.1"/>
    <property type="molecule type" value="Genomic_DNA"/>
</dbReference>
<feature type="compositionally biased region" description="Basic and acidic residues" evidence="1">
    <location>
        <begin position="105"/>
        <end position="117"/>
    </location>
</feature>
<sequence length="144" mass="16953">MWTYPTSHPFWALESDESFSKEWHIKTIAMGESNDLNKLELHDLFADMKVYEFELEYKSEGEPSTSQTTKELASTEEKSLKTAEQSNNEAMSFFWQNRTLFSDCAKPKKNDNKLFDRRRGKNGKKSFRKRHDQKVLTAEENKSK</sequence>
<feature type="compositionally biased region" description="Basic residues" evidence="1">
    <location>
        <begin position="118"/>
        <end position="132"/>
    </location>
</feature>
<gene>
    <name evidence="2" type="ORF">F511_39840</name>
</gene>
<evidence type="ECO:0000313" key="2">
    <source>
        <dbReference type="EMBL" id="KZV27710.1"/>
    </source>
</evidence>
<evidence type="ECO:0000256" key="1">
    <source>
        <dbReference type="SAM" id="MobiDB-lite"/>
    </source>
</evidence>
<reference evidence="2 3" key="1">
    <citation type="journal article" date="2015" name="Proc. Natl. Acad. Sci. U.S.A.">
        <title>The resurrection genome of Boea hygrometrica: A blueprint for survival of dehydration.</title>
        <authorList>
            <person name="Xiao L."/>
            <person name="Yang G."/>
            <person name="Zhang L."/>
            <person name="Yang X."/>
            <person name="Zhao S."/>
            <person name="Ji Z."/>
            <person name="Zhou Q."/>
            <person name="Hu M."/>
            <person name="Wang Y."/>
            <person name="Chen M."/>
            <person name="Xu Y."/>
            <person name="Jin H."/>
            <person name="Xiao X."/>
            <person name="Hu G."/>
            <person name="Bao F."/>
            <person name="Hu Y."/>
            <person name="Wan P."/>
            <person name="Li L."/>
            <person name="Deng X."/>
            <person name="Kuang T."/>
            <person name="Xiang C."/>
            <person name="Zhu J.K."/>
            <person name="Oliver M.J."/>
            <person name="He Y."/>
        </authorList>
    </citation>
    <scope>NUCLEOTIDE SEQUENCE [LARGE SCALE GENOMIC DNA]</scope>
    <source>
        <strain evidence="3">cv. XS01</strain>
    </source>
</reference>
<dbReference type="OrthoDB" id="913420at2759"/>